<evidence type="ECO:0000313" key="1">
    <source>
        <dbReference type="EMBL" id="GME72004.1"/>
    </source>
</evidence>
<gene>
    <name evidence="1" type="ORF">Amon02_000080600</name>
</gene>
<proteinExistence type="predicted"/>
<reference evidence="1" key="1">
    <citation type="submission" date="2023-04" db="EMBL/GenBank/DDBJ databases">
        <title>Ambrosiozyma monospora NBRC 10751.</title>
        <authorList>
            <person name="Ichikawa N."/>
            <person name="Sato H."/>
            <person name="Tonouchi N."/>
        </authorList>
    </citation>
    <scope>NUCLEOTIDE SEQUENCE</scope>
    <source>
        <strain evidence="1">NBRC 10751</strain>
    </source>
</reference>
<dbReference type="EMBL" id="BSXS01000324">
    <property type="protein sequence ID" value="GME72004.1"/>
    <property type="molecule type" value="Genomic_DNA"/>
</dbReference>
<dbReference type="Proteomes" id="UP001165064">
    <property type="component" value="Unassembled WGS sequence"/>
</dbReference>
<sequence length="311" mass="35562">MTSTKHKRTPLSEITKRLGNNTNKNASSIFNNALFDKTKTKQPEQPHDSRRGKGQFHPPHTVSKTHQKHQIPNAKLLNSIYRQFNKQEKVSSGSNLIARITKPQNNSKGNGLSILNLQSSEFKIYKDNTEESITRTSSIAKKRKPKKKVHEVAVSDSGSQLMGSQHEEGTTIENISRDLGDDYKSRKPLSSQLEQQLTHIKTMDFVLNYDQPVKAIESSNDSAQTYTIHSMVDFGQTFKIVTLKNDVGDDGNVDSFSSDEKDMVSVGLMLIKDSCWINLKLGNRIQLGNDFFRMDWRSKELRFYYRWFKLM</sequence>
<evidence type="ECO:0000313" key="2">
    <source>
        <dbReference type="Proteomes" id="UP001165064"/>
    </source>
</evidence>
<accession>A0ACB5SSW5</accession>
<organism evidence="1 2">
    <name type="scientific">Ambrosiozyma monospora</name>
    <name type="common">Yeast</name>
    <name type="synonym">Endomycopsis monosporus</name>
    <dbReference type="NCBI Taxonomy" id="43982"/>
    <lineage>
        <taxon>Eukaryota</taxon>
        <taxon>Fungi</taxon>
        <taxon>Dikarya</taxon>
        <taxon>Ascomycota</taxon>
        <taxon>Saccharomycotina</taxon>
        <taxon>Pichiomycetes</taxon>
        <taxon>Pichiales</taxon>
        <taxon>Pichiaceae</taxon>
        <taxon>Ambrosiozyma</taxon>
    </lineage>
</organism>
<name>A0ACB5SSW5_AMBMO</name>
<protein>
    <submittedName>
        <fullName evidence="1">Unnamed protein product</fullName>
    </submittedName>
</protein>
<keyword evidence="2" id="KW-1185">Reference proteome</keyword>
<comment type="caution">
    <text evidence="1">The sequence shown here is derived from an EMBL/GenBank/DDBJ whole genome shotgun (WGS) entry which is preliminary data.</text>
</comment>